<evidence type="ECO:0000313" key="1">
    <source>
        <dbReference type="EMBL" id="SDT07549.1"/>
    </source>
</evidence>
<protein>
    <recommendedName>
        <fullName evidence="3">Tetratricopeptide repeat-containing protein</fullName>
    </recommendedName>
</protein>
<organism evidence="1 2">
    <name type="scientific">Actinoplanes derwentensis</name>
    <dbReference type="NCBI Taxonomy" id="113562"/>
    <lineage>
        <taxon>Bacteria</taxon>
        <taxon>Bacillati</taxon>
        <taxon>Actinomycetota</taxon>
        <taxon>Actinomycetes</taxon>
        <taxon>Micromonosporales</taxon>
        <taxon>Micromonosporaceae</taxon>
        <taxon>Actinoplanes</taxon>
    </lineage>
</organism>
<evidence type="ECO:0000313" key="2">
    <source>
        <dbReference type="Proteomes" id="UP000198688"/>
    </source>
</evidence>
<name>A0A1H1XFJ9_9ACTN</name>
<keyword evidence="2" id="KW-1185">Reference proteome</keyword>
<proteinExistence type="predicted"/>
<reference evidence="1 2" key="1">
    <citation type="submission" date="2016-10" db="EMBL/GenBank/DDBJ databases">
        <authorList>
            <person name="de Groot N.N."/>
        </authorList>
    </citation>
    <scope>NUCLEOTIDE SEQUENCE [LARGE SCALE GENOMIC DNA]</scope>
    <source>
        <strain evidence="1 2">DSM 43941</strain>
    </source>
</reference>
<dbReference type="AlphaFoldDB" id="A0A1H1XFJ9"/>
<accession>A0A1H1XFJ9</accession>
<dbReference type="Proteomes" id="UP000198688">
    <property type="component" value="Chromosome I"/>
</dbReference>
<evidence type="ECO:0008006" key="3">
    <source>
        <dbReference type="Google" id="ProtNLM"/>
    </source>
</evidence>
<sequence>MGEAATRYNMAMRYRDSGDLAATVAQLEQVVELDRQVEHPDLADDTAMLEQVRRELAQAPTET</sequence>
<gene>
    <name evidence="1" type="ORF">SAMN04489716_2435</name>
</gene>
<dbReference type="EMBL" id="LT629758">
    <property type="protein sequence ID" value="SDT07549.1"/>
    <property type="molecule type" value="Genomic_DNA"/>
</dbReference>